<feature type="active site" evidence="8 9">
    <location>
        <position position="828"/>
    </location>
</feature>
<evidence type="ECO:0000313" key="13">
    <source>
        <dbReference type="EMBL" id="KAF8911019.1"/>
    </source>
</evidence>
<dbReference type="Pfam" id="PF12047">
    <property type="entry name" value="DNMT1-RFD"/>
    <property type="match status" value="1"/>
</dbReference>
<keyword evidence="14" id="KW-1185">Reference proteome</keyword>
<dbReference type="PANTHER" id="PTHR10629:SF52">
    <property type="entry name" value="DNA (CYTOSINE-5)-METHYLTRANSFERASE 1"/>
    <property type="match status" value="1"/>
</dbReference>
<evidence type="ECO:0000256" key="3">
    <source>
        <dbReference type="ARBA" id="ARBA00022679"/>
    </source>
</evidence>
<keyword evidence="5" id="KW-0677">Repeat</keyword>
<keyword evidence="6" id="KW-0238">DNA-binding</keyword>
<dbReference type="SUPFAM" id="SSF53335">
    <property type="entry name" value="S-adenosyl-L-methionine-dependent methyltransferases"/>
    <property type="match status" value="1"/>
</dbReference>
<dbReference type="Gene3D" id="3.90.120.10">
    <property type="entry name" value="DNA Methylase, subunit A, domain 2"/>
    <property type="match status" value="1"/>
</dbReference>
<dbReference type="GO" id="GO:0032259">
    <property type="term" value="P:methylation"/>
    <property type="evidence" value="ECO:0007669"/>
    <property type="project" value="UniProtKB-KW"/>
</dbReference>
<dbReference type="Pfam" id="PF01426">
    <property type="entry name" value="BAH"/>
    <property type="match status" value="1"/>
</dbReference>
<reference evidence="13" key="1">
    <citation type="submission" date="2020-11" db="EMBL/GenBank/DDBJ databases">
        <authorList>
            <consortium name="DOE Joint Genome Institute"/>
            <person name="Ahrendt S."/>
            <person name="Riley R."/>
            <person name="Andreopoulos W."/>
            <person name="LaButti K."/>
            <person name="Pangilinan J."/>
            <person name="Ruiz-duenas F.J."/>
            <person name="Barrasa J.M."/>
            <person name="Sanchez-Garcia M."/>
            <person name="Camarero S."/>
            <person name="Miyauchi S."/>
            <person name="Serrano A."/>
            <person name="Linde D."/>
            <person name="Babiker R."/>
            <person name="Drula E."/>
            <person name="Ayuso-Fernandez I."/>
            <person name="Pacheco R."/>
            <person name="Padilla G."/>
            <person name="Ferreira P."/>
            <person name="Barriuso J."/>
            <person name="Kellner H."/>
            <person name="Castanera R."/>
            <person name="Alfaro M."/>
            <person name="Ramirez L."/>
            <person name="Pisabarro A.G."/>
            <person name="Kuo A."/>
            <person name="Tritt A."/>
            <person name="Lipzen A."/>
            <person name="He G."/>
            <person name="Yan M."/>
            <person name="Ng V."/>
            <person name="Cullen D."/>
            <person name="Martin F."/>
            <person name="Rosso M.-N."/>
            <person name="Henrissat B."/>
            <person name="Hibbett D."/>
            <person name="Martinez A.T."/>
            <person name="Grigoriev I.V."/>
        </authorList>
    </citation>
    <scope>NUCLEOTIDE SEQUENCE</scope>
    <source>
        <strain evidence="13">AH 44721</strain>
    </source>
</reference>
<evidence type="ECO:0000256" key="6">
    <source>
        <dbReference type="ARBA" id="ARBA00023125"/>
    </source>
</evidence>
<dbReference type="InterPro" id="IPR043151">
    <property type="entry name" value="BAH_sf"/>
</dbReference>
<keyword evidence="3 9" id="KW-0808">Transferase</keyword>
<comment type="subcellular location">
    <subcellularLocation>
        <location evidence="1">Nucleus</location>
    </subcellularLocation>
</comment>
<evidence type="ECO:0000256" key="7">
    <source>
        <dbReference type="ARBA" id="ARBA00023242"/>
    </source>
</evidence>
<proteinExistence type="inferred from homology"/>
<dbReference type="InterPro" id="IPR050390">
    <property type="entry name" value="C5-Methyltransferase"/>
</dbReference>
<dbReference type="AlphaFoldDB" id="A0A9P5NYH1"/>
<evidence type="ECO:0000256" key="8">
    <source>
        <dbReference type="PIRSR" id="PIRSR037404-1"/>
    </source>
</evidence>
<accession>A0A9P5NYH1</accession>
<dbReference type="InterPro" id="IPR001025">
    <property type="entry name" value="BAH_dom"/>
</dbReference>
<dbReference type="GO" id="GO:0006346">
    <property type="term" value="P:DNA methylation-dependent constitutive heterochromatin formation"/>
    <property type="evidence" value="ECO:0007669"/>
    <property type="project" value="InterPro"/>
</dbReference>
<comment type="caution">
    <text evidence="13">The sequence shown here is derived from an EMBL/GenBank/DDBJ whole genome shotgun (WGS) entry which is preliminary data.</text>
</comment>
<dbReference type="GO" id="GO:0005634">
    <property type="term" value="C:nucleus"/>
    <property type="evidence" value="ECO:0007669"/>
    <property type="project" value="UniProtKB-SubCell"/>
</dbReference>
<dbReference type="GO" id="GO:0044027">
    <property type="term" value="P:negative regulation of gene expression via chromosomal CpG island methylation"/>
    <property type="evidence" value="ECO:0007669"/>
    <property type="project" value="TreeGrafter"/>
</dbReference>
<dbReference type="SMART" id="SM00439">
    <property type="entry name" value="BAH"/>
    <property type="match status" value="1"/>
</dbReference>
<feature type="domain" description="BAH" evidence="12">
    <location>
        <begin position="577"/>
        <end position="699"/>
    </location>
</feature>
<keyword evidence="4 9" id="KW-0949">S-adenosyl-L-methionine</keyword>
<comment type="catalytic activity">
    <reaction evidence="11">
        <text>a 2'-deoxycytidine in DNA + S-adenosyl-L-methionine = a 5-methyl-2'-deoxycytidine in DNA + S-adenosyl-L-homocysteine + H(+)</text>
        <dbReference type="Rhea" id="RHEA:13681"/>
        <dbReference type="Rhea" id="RHEA-COMP:11369"/>
        <dbReference type="Rhea" id="RHEA-COMP:11370"/>
        <dbReference type="ChEBI" id="CHEBI:15378"/>
        <dbReference type="ChEBI" id="CHEBI:57856"/>
        <dbReference type="ChEBI" id="CHEBI:59789"/>
        <dbReference type="ChEBI" id="CHEBI:85452"/>
        <dbReference type="ChEBI" id="CHEBI:85454"/>
        <dbReference type="EC" id="2.1.1.37"/>
    </reaction>
</comment>
<dbReference type="GO" id="GO:0003677">
    <property type="term" value="F:DNA binding"/>
    <property type="evidence" value="ECO:0007669"/>
    <property type="project" value="UniProtKB-KW"/>
</dbReference>
<evidence type="ECO:0000256" key="5">
    <source>
        <dbReference type="ARBA" id="ARBA00022737"/>
    </source>
</evidence>
<dbReference type="GO" id="GO:0003682">
    <property type="term" value="F:chromatin binding"/>
    <property type="evidence" value="ECO:0007669"/>
    <property type="project" value="InterPro"/>
</dbReference>
<dbReference type="InterPro" id="IPR022702">
    <property type="entry name" value="Cytosine_MeTrfase1_RFD"/>
</dbReference>
<evidence type="ECO:0000313" key="14">
    <source>
        <dbReference type="Proteomes" id="UP000724874"/>
    </source>
</evidence>
<comment type="similarity">
    <text evidence="9 10">Belongs to the class I-like SAM-binding methyltransferase superfamily. C5-methyltransferase family.</text>
</comment>
<evidence type="ECO:0000256" key="2">
    <source>
        <dbReference type="ARBA" id="ARBA00022603"/>
    </source>
</evidence>
<feature type="domain" description="BAH" evidence="12">
    <location>
        <begin position="399"/>
        <end position="535"/>
    </location>
</feature>
<dbReference type="NCBIfam" id="TIGR00675">
    <property type="entry name" value="dcm"/>
    <property type="match status" value="1"/>
</dbReference>
<name>A0A9P5NYH1_GYMJU</name>
<dbReference type="InterPro" id="IPR018117">
    <property type="entry name" value="C5_DNA_meth_AS"/>
</dbReference>
<dbReference type="PROSITE" id="PS51679">
    <property type="entry name" value="SAM_MT_C5"/>
    <property type="match status" value="1"/>
</dbReference>
<dbReference type="Proteomes" id="UP000724874">
    <property type="component" value="Unassembled WGS sequence"/>
</dbReference>
<keyword evidence="2 9" id="KW-0489">Methyltransferase</keyword>
<dbReference type="PROSITE" id="PS00094">
    <property type="entry name" value="C5_MTASE_1"/>
    <property type="match status" value="1"/>
</dbReference>
<dbReference type="EMBL" id="JADNYJ010000005">
    <property type="protein sequence ID" value="KAF8911019.1"/>
    <property type="molecule type" value="Genomic_DNA"/>
</dbReference>
<dbReference type="InterPro" id="IPR029063">
    <property type="entry name" value="SAM-dependent_MTases_sf"/>
</dbReference>
<dbReference type="CDD" id="cd04370">
    <property type="entry name" value="BAH"/>
    <property type="match status" value="1"/>
</dbReference>
<evidence type="ECO:0000256" key="9">
    <source>
        <dbReference type="PROSITE-ProRule" id="PRU01016"/>
    </source>
</evidence>
<dbReference type="PRINTS" id="PR00105">
    <property type="entry name" value="C5METTRFRASE"/>
</dbReference>
<dbReference type="EC" id="2.1.1.37" evidence="11"/>
<gene>
    <name evidence="13" type="ORF">CPB84DRAFT_1763138</name>
</gene>
<evidence type="ECO:0000256" key="10">
    <source>
        <dbReference type="RuleBase" id="RU000416"/>
    </source>
</evidence>
<evidence type="ECO:0000256" key="1">
    <source>
        <dbReference type="ARBA" id="ARBA00004123"/>
    </source>
</evidence>
<evidence type="ECO:0000259" key="12">
    <source>
        <dbReference type="PROSITE" id="PS51038"/>
    </source>
</evidence>
<organism evidence="13 14">
    <name type="scientific">Gymnopilus junonius</name>
    <name type="common">Spectacular rustgill mushroom</name>
    <name type="synonym">Gymnopilus spectabilis subsp. junonius</name>
    <dbReference type="NCBI Taxonomy" id="109634"/>
    <lineage>
        <taxon>Eukaryota</taxon>
        <taxon>Fungi</taxon>
        <taxon>Dikarya</taxon>
        <taxon>Basidiomycota</taxon>
        <taxon>Agaricomycotina</taxon>
        <taxon>Agaricomycetes</taxon>
        <taxon>Agaricomycetidae</taxon>
        <taxon>Agaricales</taxon>
        <taxon>Agaricineae</taxon>
        <taxon>Hymenogastraceae</taxon>
        <taxon>Gymnopilus</taxon>
    </lineage>
</organism>
<dbReference type="Gene3D" id="3.40.50.150">
    <property type="entry name" value="Vaccinia Virus protein VP39"/>
    <property type="match status" value="1"/>
</dbReference>
<dbReference type="OrthoDB" id="5376140at2759"/>
<dbReference type="Gene3D" id="2.30.30.490">
    <property type="match status" value="2"/>
</dbReference>
<dbReference type="Pfam" id="PF00145">
    <property type="entry name" value="DNA_methylase"/>
    <property type="match status" value="1"/>
</dbReference>
<evidence type="ECO:0000256" key="4">
    <source>
        <dbReference type="ARBA" id="ARBA00022691"/>
    </source>
</evidence>
<protein>
    <recommendedName>
        <fullName evidence="11">Cytosine-specific methyltransferase</fullName>
        <ecNumber evidence="11">2.1.1.37</ecNumber>
    </recommendedName>
</protein>
<sequence length="1230" mass="140018">MCVLYSVYACPLSDNDEDEDPSIVRDSDCFSTVPSREKHFSFRSFTPEDDEIMEDDELQIPGETSPNEDDKSIPIRILSDYTIYDLDTKQIIMADELLQLGFCQESYAASGLVGAWFNGDGSDIEQGSDVDQSDDGRTSISDAGTDRITLSKILEFSVHAFSNDGDILDPKIYVRTRFAWYILGCPSQSYNIYFAPFWTRHRLLHLLITAASTNKHTEYHQFIKNLPVLDKAEDSVATAKMILGRNLNEEDVRSDDMMAYIISTLPDICAANGIRISSVPVIWKIMGESHYNFDVKAPKPAARKSISSAAQKSANREKEVLKHRSKTFLTEVVNRIAKNLFEVSLDVAESLADQDDGTEGTYVKLPHFKAHYSDPQHIVWGERFTESARTYWSVHVDGVLYKAGDVVMVEPDSEDSSIQVLKASQTVNKYGNQWWFCQIRYFFEKPSRQGSIKMFHGLWFTHGSKTLLQETSHSKALYLLKCCDDNPVTSIFRKCNFRVAQPLEQEIEDDGSHNSNDFFCSHLYDEDIVAFLDIPPSALVVDQSKPPKSCFSCAYKVEQDMVAEIISEPDQIIVHGISYHVNDFIFIHPEPSSASKLLGIGQIIKLDEHKVHVTLLGRYDDYVAYQREQSFNNQTLIYDERRLYFRHKSLVISADRIDGLCYVFFLTDETKIKAWVKLDDHFYLNQTGSRKHLYPVKKDEFAFCESCYQADLRARQHVERFLQTNSKLIGMELFSGAGGLGTGMDLSDFVDTRYAIEFSPSAAKTYKRNHPHTEVYCQDSSNLLKFTITGKNSDSQLGPPLSNIDDKRCPPLPKRSDNIDFIFGGPPCQSFSQANHSKRRDDIRSTLACNMLSYVEYYEPKYFLLENVAGFLDHKFYTARETEAGEVESEIRAGMVKFVMRTLIALGYQVHFKLLQSGQYGIPQSRRRVIFWAAKRGIPLPQFPVPVYVFPTTIHRIKLPTERVLYPLTRSRIPDEDHYHQFAPLRARTVNDAIGDLPPFDWKNPHSIISETSSSHKEAWKREHELNIPVFEAVKQGHDKFSSLPGYPDGASYPVQPQNSYQQWLRQGMKKGELVTSHYTTWMASKVVEATVNVPLRPLADHRDLPSSLLPNHAKPHARKKNRTFYGRMDGDGHFKCAVTTLSPTLKNQWPVHPSQKRIISVREAARSQGFPDNYIFESCNTSPSKIIQDQLRQIGNAAAIPFALALGKELGKAMILSWEEKEREGSVPL</sequence>
<dbReference type="PANTHER" id="PTHR10629">
    <property type="entry name" value="CYTOSINE-SPECIFIC METHYLTRANSFERASE"/>
    <property type="match status" value="1"/>
</dbReference>
<dbReference type="InterPro" id="IPR001525">
    <property type="entry name" value="C5_MeTfrase"/>
</dbReference>
<evidence type="ECO:0000256" key="11">
    <source>
        <dbReference type="RuleBase" id="RU000417"/>
    </source>
</evidence>
<dbReference type="GO" id="GO:0003886">
    <property type="term" value="F:DNA (cytosine-5-)-methyltransferase activity"/>
    <property type="evidence" value="ECO:0007669"/>
    <property type="project" value="UniProtKB-EC"/>
</dbReference>
<keyword evidence="7" id="KW-0539">Nucleus</keyword>
<dbReference type="PROSITE" id="PS51038">
    <property type="entry name" value="BAH"/>
    <property type="match status" value="2"/>
</dbReference>